<dbReference type="EC" id="2.1.1.14" evidence="5"/>
<dbReference type="PATRIC" id="fig|573060.9.peg.5081"/>
<dbReference type="PANTHER" id="PTHR30519">
    <property type="entry name" value="5-METHYLTETRAHYDROPTEROYLTRIGLUTAMATE--HOMOCYSTEINE METHYLTRANSFERASE"/>
    <property type="match status" value="1"/>
</dbReference>
<proteinExistence type="predicted"/>
<evidence type="ECO:0000256" key="2">
    <source>
        <dbReference type="ARBA" id="ARBA00022723"/>
    </source>
</evidence>
<dbReference type="GO" id="GO:0032259">
    <property type="term" value="P:methylation"/>
    <property type="evidence" value="ECO:0007669"/>
    <property type="project" value="UniProtKB-KW"/>
</dbReference>
<evidence type="ECO:0000259" key="4">
    <source>
        <dbReference type="Pfam" id="PF01717"/>
    </source>
</evidence>
<feature type="domain" description="Cobalamin-independent methionine synthase MetE C-terminal/archaeal" evidence="4">
    <location>
        <begin position="1"/>
        <end position="92"/>
    </location>
</feature>
<dbReference type="InterPro" id="IPR038071">
    <property type="entry name" value="UROD/MetE-like_sf"/>
</dbReference>
<dbReference type="AlphaFoldDB" id="C5SZW2"/>
<gene>
    <name evidence="5" type="ORF">AcdelDRAFT_0192</name>
</gene>
<dbReference type="SUPFAM" id="SSF51726">
    <property type="entry name" value="UROD/MetE-like"/>
    <property type="match status" value="1"/>
</dbReference>
<evidence type="ECO:0000256" key="3">
    <source>
        <dbReference type="ARBA" id="ARBA00022833"/>
    </source>
</evidence>
<organism evidence="5 6">
    <name type="scientific">Acidovorax delafieldii 2AN</name>
    <dbReference type="NCBI Taxonomy" id="573060"/>
    <lineage>
        <taxon>Bacteria</taxon>
        <taxon>Pseudomonadati</taxon>
        <taxon>Pseudomonadota</taxon>
        <taxon>Betaproteobacteria</taxon>
        <taxon>Burkholderiales</taxon>
        <taxon>Comamonadaceae</taxon>
        <taxon>Acidovorax</taxon>
    </lineage>
</organism>
<evidence type="ECO:0000313" key="6">
    <source>
        <dbReference type="Proteomes" id="UP000003856"/>
    </source>
</evidence>
<accession>C5SZW2</accession>
<dbReference type="GO" id="GO:0003871">
    <property type="term" value="F:5-methyltetrahydropteroyltriglutamate-homocysteine S-methyltransferase activity"/>
    <property type="evidence" value="ECO:0007669"/>
    <property type="project" value="UniProtKB-EC"/>
</dbReference>
<name>C5SZW2_ACIDE</name>
<evidence type="ECO:0000256" key="1">
    <source>
        <dbReference type="ARBA" id="ARBA00001947"/>
    </source>
</evidence>
<protein>
    <submittedName>
        <fullName evidence="5">5-methyltetrahydropteroyltriglutamate--homocysteine S-methyltransferase</fullName>
        <ecNumber evidence="5">2.1.1.14</ecNumber>
    </submittedName>
</protein>
<dbReference type="GO" id="GO:0009086">
    <property type="term" value="P:methionine biosynthetic process"/>
    <property type="evidence" value="ECO:0007669"/>
    <property type="project" value="InterPro"/>
</dbReference>
<comment type="caution">
    <text evidence="5">The sequence shown here is derived from an EMBL/GenBank/DDBJ whole genome shotgun (WGS) entry which is preliminary data.</text>
</comment>
<keyword evidence="5" id="KW-0808">Transferase</keyword>
<comment type="cofactor">
    <cofactor evidence="1">
        <name>Zn(2+)</name>
        <dbReference type="ChEBI" id="CHEBI:29105"/>
    </cofactor>
</comment>
<dbReference type="Gene3D" id="3.20.20.210">
    <property type="match status" value="1"/>
</dbReference>
<reference evidence="5 6" key="1">
    <citation type="submission" date="2009-05" db="EMBL/GenBank/DDBJ databases">
        <title>The draft genome of Acidovorax delafieldii 2AN.</title>
        <authorList>
            <consortium name="US DOE Joint Genome Institute (JGI-PGF)"/>
            <person name="Lucas S."/>
            <person name="Copeland A."/>
            <person name="Lapidus A."/>
            <person name="Glavina del Rio T."/>
            <person name="Tice H."/>
            <person name="Bruce D."/>
            <person name="Goodwin L."/>
            <person name="Pitluck S."/>
            <person name="Larimer F."/>
            <person name="Land M.L."/>
            <person name="Hauser L."/>
            <person name="Shelobolina E.S."/>
            <person name="Picardal F."/>
            <person name="Roden E."/>
            <person name="Emerson D."/>
        </authorList>
    </citation>
    <scope>NUCLEOTIDE SEQUENCE [LARGE SCALE GENOMIC DNA]</scope>
    <source>
        <strain evidence="5 6">2AN</strain>
    </source>
</reference>
<dbReference type="Pfam" id="PF01717">
    <property type="entry name" value="Meth_synt_2"/>
    <property type="match status" value="1"/>
</dbReference>
<dbReference type="InterPro" id="IPR002629">
    <property type="entry name" value="Met_Synth_C/arc"/>
</dbReference>
<dbReference type="Proteomes" id="UP000003856">
    <property type="component" value="Unassembled WGS sequence"/>
</dbReference>
<dbReference type="GO" id="GO:0008270">
    <property type="term" value="F:zinc ion binding"/>
    <property type="evidence" value="ECO:0007669"/>
    <property type="project" value="InterPro"/>
</dbReference>
<keyword evidence="6" id="KW-1185">Reference proteome</keyword>
<keyword evidence="3" id="KW-0862">Zinc</keyword>
<dbReference type="EMBL" id="ACQT01000002">
    <property type="protein sequence ID" value="EER62278.1"/>
    <property type="molecule type" value="Genomic_DNA"/>
</dbReference>
<keyword evidence="2" id="KW-0479">Metal-binding</keyword>
<keyword evidence="5" id="KW-0489">Methyltransferase</keyword>
<evidence type="ECO:0000313" key="5">
    <source>
        <dbReference type="EMBL" id="EER62278.1"/>
    </source>
</evidence>
<sequence length="100" mass="11321">MDADFFTIETSRSDMELLAAFDHFKYPNEIDPGVCDVHSPHIPTQERIVQLMRKAAERISAERLWANPDCGLKTLQWSEVLPALTHMVRAARELRATAAA</sequence>